<protein>
    <submittedName>
        <fullName evidence="2">Uncharacterized protein</fullName>
    </submittedName>
</protein>
<dbReference type="AlphaFoldDB" id="A0A9N9Z7P3"/>
<sequence length="74" mass="7739">MPRAGQGKPRQGKASQAKDGASQPKFQIPLPSLVAAPRRAARQDPGQGKGTGQLGQGPINAIMDAPFVRRPGHM</sequence>
<dbReference type="EMBL" id="CABFOC020000035">
    <property type="protein sequence ID" value="CAH0050547.1"/>
    <property type="molecule type" value="Genomic_DNA"/>
</dbReference>
<reference evidence="2" key="1">
    <citation type="submission" date="2021-10" db="EMBL/GenBank/DDBJ databases">
        <authorList>
            <person name="Piombo E."/>
        </authorList>
    </citation>
    <scope>NUCLEOTIDE SEQUENCE</scope>
</reference>
<evidence type="ECO:0000313" key="2">
    <source>
        <dbReference type="EMBL" id="CAH0050547.1"/>
    </source>
</evidence>
<feature type="region of interest" description="Disordered" evidence="1">
    <location>
        <begin position="1"/>
        <end position="74"/>
    </location>
</feature>
<evidence type="ECO:0000313" key="3">
    <source>
        <dbReference type="Proteomes" id="UP000775872"/>
    </source>
</evidence>
<keyword evidence="3" id="KW-1185">Reference proteome</keyword>
<comment type="caution">
    <text evidence="2">The sequence shown here is derived from an EMBL/GenBank/DDBJ whole genome shotgun (WGS) entry which is preliminary data.</text>
</comment>
<dbReference type="Proteomes" id="UP000775872">
    <property type="component" value="Unassembled WGS sequence"/>
</dbReference>
<name>A0A9N9Z7P3_9HYPO</name>
<gene>
    <name evidence="2" type="ORF">CSOL1703_00002520</name>
</gene>
<evidence type="ECO:0000256" key="1">
    <source>
        <dbReference type="SAM" id="MobiDB-lite"/>
    </source>
</evidence>
<accession>A0A9N9Z7P3</accession>
<proteinExistence type="predicted"/>
<organism evidence="2 3">
    <name type="scientific">Clonostachys solani</name>
    <dbReference type="NCBI Taxonomy" id="160281"/>
    <lineage>
        <taxon>Eukaryota</taxon>
        <taxon>Fungi</taxon>
        <taxon>Dikarya</taxon>
        <taxon>Ascomycota</taxon>
        <taxon>Pezizomycotina</taxon>
        <taxon>Sordariomycetes</taxon>
        <taxon>Hypocreomycetidae</taxon>
        <taxon>Hypocreales</taxon>
        <taxon>Bionectriaceae</taxon>
        <taxon>Clonostachys</taxon>
    </lineage>
</organism>